<keyword evidence="7" id="KW-1185">Reference proteome</keyword>
<dbReference type="AlphaFoldDB" id="A0A5E4SZT1"/>
<dbReference type="GO" id="GO:0003700">
    <property type="term" value="F:DNA-binding transcription factor activity"/>
    <property type="evidence" value="ECO:0007669"/>
    <property type="project" value="InterPro"/>
</dbReference>
<keyword evidence="1" id="KW-0805">Transcription regulation</keyword>
<feature type="domain" description="HTH gntR-type" evidence="5">
    <location>
        <begin position="99"/>
        <end position="167"/>
    </location>
</feature>
<dbReference type="SMART" id="SM00866">
    <property type="entry name" value="UTRA"/>
    <property type="match status" value="1"/>
</dbReference>
<evidence type="ECO:0000256" key="2">
    <source>
        <dbReference type="ARBA" id="ARBA00023125"/>
    </source>
</evidence>
<dbReference type="Proteomes" id="UP000343317">
    <property type="component" value="Unassembled WGS sequence"/>
</dbReference>
<dbReference type="GO" id="GO:0045892">
    <property type="term" value="P:negative regulation of DNA-templated transcription"/>
    <property type="evidence" value="ECO:0007669"/>
    <property type="project" value="TreeGrafter"/>
</dbReference>
<feature type="compositionally biased region" description="Low complexity" evidence="4">
    <location>
        <begin position="79"/>
        <end position="96"/>
    </location>
</feature>
<dbReference type="SUPFAM" id="SSF64288">
    <property type="entry name" value="Chorismate lyase-like"/>
    <property type="match status" value="1"/>
</dbReference>
<accession>A0A5E4SZT1</accession>
<evidence type="ECO:0000256" key="1">
    <source>
        <dbReference type="ARBA" id="ARBA00023015"/>
    </source>
</evidence>
<keyword evidence="3" id="KW-0804">Transcription</keyword>
<feature type="region of interest" description="Disordered" evidence="4">
    <location>
        <begin position="58"/>
        <end position="96"/>
    </location>
</feature>
<dbReference type="InterPro" id="IPR036390">
    <property type="entry name" value="WH_DNA-bd_sf"/>
</dbReference>
<evidence type="ECO:0000259" key="5">
    <source>
        <dbReference type="PROSITE" id="PS50949"/>
    </source>
</evidence>
<evidence type="ECO:0000256" key="3">
    <source>
        <dbReference type="ARBA" id="ARBA00023163"/>
    </source>
</evidence>
<dbReference type="Pfam" id="PF00392">
    <property type="entry name" value="GntR"/>
    <property type="match status" value="1"/>
</dbReference>
<evidence type="ECO:0000256" key="4">
    <source>
        <dbReference type="SAM" id="MobiDB-lite"/>
    </source>
</evidence>
<keyword evidence="2" id="KW-0238">DNA-binding</keyword>
<dbReference type="Gene3D" id="1.10.10.10">
    <property type="entry name" value="Winged helix-like DNA-binding domain superfamily/Winged helix DNA-binding domain"/>
    <property type="match status" value="1"/>
</dbReference>
<gene>
    <name evidence="6" type="primary">yurK_1</name>
    <name evidence="6" type="ORF">PHO31112_01063</name>
</gene>
<dbReference type="InterPro" id="IPR050679">
    <property type="entry name" value="Bact_HTH_transcr_reg"/>
</dbReference>
<protein>
    <submittedName>
        <fullName evidence="6">Putative HTH-type transcriptional regulator YurK</fullName>
    </submittedName>
</protein>
<dbReference type="PANTHER" id="PTHR44846">
    <property type="entry name" value="MANNOSYL-D-GLYCERATE TRANSPORT/METABOLISM SYSTEM REPRESSOR MNGR-RELATED"/>
    <property type="match status" value="1"/>
</dbReference>
<dbReference type="EMBL" id="CABPSM010000002">
    <property type="protein sequence ID" value="VVD80283.1"/>
    <property type="molecule type" value="Genomic_DNA"/>
</dbReference>
<dbReference type="PROSITE" id="PS50949">
    <property type="entry name" value="HTH_GNTR"/>
    <property type="match status" value="1"/>
</dbReference>
<dbReference type="PANTHER" id="PTHR44846:SF1">
    <property type="entry name" value="MANNOSYL-D-GLYCERATE TRANSPORT_METABOLISM SYSTEM REPRESSOR MNGR-RELATED"/>
    <property type="match status" value="1"/>
</dbReference>
<dbReference type="InterPro" id="IPR011663">
    <property type="entry name" value="UTRA"/>
</dbReference>
<evidence type="ECO:0000313" key="6">
    <source>
        <dbReference type="EMBL" id="VVD80283.1"/>
    </source>
</evidence>
<reference evidence="6 7" key="1">
    <citation type="submission" date="2019-08" db="EMBL/GenBank/DDBJ databases">
        <authorList>
            <person name="Peeters C."/>
        </authorList>
    </citation>
    <scope>NUCLEOTIDE SEQUENCE [LARGE SCALE GENOMIC DNA]</scope>
    <source>
        <strain evidence="6 7">LMG 31112</strain>
    </source>
</reference>
<dbReference type="SMART" id="SM00345">
    <property type="entry name" value="HTH_GNTR"/>
    <property type="match status" value="1"/>
</dbReference>
<dbReference type="Pfam" id="PF07702">
    <property type="entry name" value="UTRA"/>
    <property type="match status" value="1"/>
</dbReference>
<organism evidence="6 7">
    <name type="scientific">Pandoraea horticolens</name>
    <dbReference type="NCBI Taxonomy" id="2508298"/>
    <lineage>
        <taxon>Bacteria</taxon>
        <taxon>Pseudomonadati</taxon>
        <taxon>Pseudomonadota</taxon>
        <taxon>Betaproteobacteria</taxon>
        <taxon>Burkholderiales</taxon>
        <taxon>Burkholderiaceae</taxon>
        <taxon>Pandoraea</taxon>
    </lineage>
</organism>
<dbReference type="FunFam" id="1.10.10.10:FF:000079">
    <property type="entry name" value="GntR family transcriptional regulator"/>
    <property type="match status" value="1"/>
</dbReference>
<dbReference type="PRINTS" id="PR00035">
    <property type="entry name" value="HTHGNTR"/>
</dbReference>
<dbReference type="CDD" id="cd07377">
    <property type="entry name" value="WHTH_GntR"/>
    <property type="match status" value="1"/>
</dbReference>
<evidence type="ECO:0000313" key="7">
    <source>
        <dbReference type="Proteomes" id="UP000343317"/>
    </source>
</evidence>
<sequence>MIAVLRLQAPVSPRQCRSRHNECQLYLMSYIRHRIIAVIRWTKALICGQIAAMNANVRDTSNTTPPVDAPQRQDSTRDAAPASQAPQGAAAPGASPTFSPLYQQIKGLITQSLQAGEWKPGEIIPSEVDLAARYKVSQGTVRKAIDELAAENLLVRRQGRGTFVATHHEDRVQFRFLRLAPDSGEPHHPPSRLIECRRMRAPAEIARQLDLRAGDGVILIRRMMDFSDRPTVLDEIWLPGALFRGLTAERLNDYKGPMYGLFEDEFGTRMIRAVEKVRAVGADDVTADLLKVPKGFPLLSVERVSYTYGDKPVEVRRGWYVTTEHHYQNELS</sequence>
<dbReference type="Gene3D" id="3.40.1410.10">
    <property type="entry name" value="Chorismate lyase-like"/>
    <property type="match status" value="1"/>
</dbReference>
<dbReference type="InterPro" id="IPR028978">
    <property type="entry name" value="Chorismate_lyase_/UTRA_dom_sf"/>
</dbReference>
<dbReference type="InterPro" id="IPR036388">
    <property type="entry name" value="WH-like_DNA-bd_sf"/>
</dbReference>
<dbReference type="SUPFAM" id="SSF46785">
    <property type="entry name" value="Winged helix' DNA-binding domain"/>
    <property type="match status" value="1"/>
</dbReference>
<dbReference type="GO" id="GO:0003677">
    <property type="term" value="F:DNA binding"/>
    <property type="evidence" value="ECO:0007669"/>
    <property type="project" value="UniProtKB-KW"/>
</dbReference>
<name>A0A5E4SZT1_9BURK</name>
<dbReference type="InterPro" id="IPR000524">
    <property type="entry name" value="Tscrpt_reg_HTH_GntR"/>
</dbReference>
<proteinExistence type="predicted"/>